<feature type="compositionally biased region" description="Low complexity" evidence="22">
    <location>
        <begin position="2167"/>
        <end position="2185"/>
    </location>
</feature>
<feature type="repeat" description="Filamin" evidence="19">
    <location>
        <begin position="912"/>
        <end position="1023"/>
    </location>
</feature>
<evidence type="ECO:0000256" key="9">
    <source>
        <dbReference type="ARBA" id="ARBA00022833"/>
    </source>
</evidence>
<dbReference type="InterPro" id="IPR000197">
    <property type="entry name" value="Znf_TAZ"/>
</dbReference>
<dbReference type="PROSITE" id="PS51820">
    <property type="entry name" value="PA14"/>
    <property type="match status" value="3"/>
</dbReference>
<evidence type="ECO:0000259" key="26">
    <source>
        <dbReference type="PROSITE" id="PS50134"/>
    </source>
</evidence>
<dbReference type="SUPFAM" id="SSF56988">
    <property type="entry name" value="Anthrax protective antigen"/>
    <property type="match status" value="3"/>
</dbReference>
<dbReference type="InterPro" id="IPR014756">
    <property type="entry name" value="Ig_E-set"/>
</dbReference>
<dbReference type="PROSITE" id="PS00022">
    <property type="entry name" value="EGF_1"/>
    <property type="match status" value="2"/>
</dbReference>
<feature type="domain" description="RRM" evidence="25">
    <location>
        <begin position="1923"/>
        <end position="2001"/>
    </location>
</feature>
<keyword evidence="15" id="KW-0804">Transcription</keyword>
<keyword evidence="10" id="KW-0106">Calcium</keyword>
<evidence type="ECO:0000256" key="8">
    <source>
        <dbReference type="ARBA" id="ARBA00022771"/>
    </source>
</evidence>
<keyword evidence="13 18" id="KW-0103">Bromodomain</keyword>
<feature type="chain" id="PRO_5042198183" description="histone acetyltransferase" evidence="23">
    <location>
        <begin position="30"/>
        <end position="2972"/>
    </location>
</feature>
<evidence type="ECO:0000256" key="12">
    <source>
        <dbReference type="ARBA" id="ARBA00023015"/>
    </source>
</evidence>
<dbReference type="GO" id="GO:0140297">
    <property type="term" value="F:DNA-binding transcription factor binding"/>
    <property type="evidence" value="ECO:0007669"/>
    <property type="project" value="UniProtKB-ARBA"/>
</dbReference>
<dbReference type="PROSITE" id="PS50194">
    <property type="entry name" value="FILAMIN_REPEAT"/>
    <property type="match status" value="6"/>
</dbReference>
<dbReference type="PANTHER" id="PTHR13808">
    <property type="entry name" value="CBP/P300-RELATED"/>
    <property type="match status" value="1"/>
</dbReference>
<dbReference type="PROSITE" id="PS50134">
    <property type="entry name" value="ZF_TAZ"/>
    <property type="match status" value="1"/>
</dbReference>
<feature type="compositionally biased region" description="Gly residues" evidence="22">
    <location>
        <begin position="2821"/>
        <end position="2831"/>
    </location>
</feature>
<feature type="compositionally biased region" description="Basic and acidic residues" evidence="22">
    <location>
        <begin position="2603"/>
        <end position="2615"/>
    </location>
</feature>
<dbReference type="InterPro" id="IPR000504">
    <property type="entry name" value="RRM_dom"/>
</dbReference>
<keyword evidence="8 21" id="KW-0863">Zinc-finger</keyword>
<proteinExistence type="predicted"/>
<dbReference type="FunFam" id="3.30.70.330:FF:000132">
    <property type="entry name" value="Small nuclear ribonucleoprotein U11/U12 subunit 35"/>
    <property type="match status" value="1"/>
</dbReference>
<comment type="catalytic activity">
    <reaction evidence="17">
        <text>L-lysyl-[protein] + acetyl-CoA = N(6)-acetyl-L-lysyl-[protein] + CoA + H(+)</text>
        <dbReference type="Rhea" id="RHEA:45948"/>
        <dbReference type="Rhea" id="RHEA-COMP:9752"/>
        <dbReference type="Rhea" id="RHEA-COMP:10731"/>
        <dbReference type="ChEBI" id="CHEBI:15378"/>
        <dbReference type="ChEBI" id="CHEBI:29969"/>
        <dbReference type="ChEBI" id="CHEBI:57287"/>
        <dbReference type="ChEBI" id="CHEBI:57288"/>
        <dbReference type="ChEBI" id="CHEBI:61930"/>
        <dbReference type="EC" id="2.3.1.48"/>
    </reaction>
</comment>
<dbReference type="Gene3D" id="3.90.182.10">
    <property type="entry name" value="Toxin - Anthrax Protective Antigen,domain 1"/>
    <property type="match status" value="3"/>
</dbReference>
<feature type="repeat" description="Filamin" evidence="19">
    <location>
        <begin position="1025"/>
        <end position="1135"/>
    </location>
</feature>
<feature type="signal peptide" evidence="23">
    <location>
        <begin position="1"/>
        <end position="29"/>
    </location>
</feature>
<evidence type="ECO:0000256" key="20">
    <source>
        <dbReference type="PROSITE-ProRule" id="PRU00176"/>
    </source>
</evidence>
<feature type="region of interest" description="Disordered" evidence="22">
    <location>
        <begin position="2814"/>
        <end position="2840"/>
    </location>
</feature>
<evidence type="ECO:0000256" key="16">
    <source>
        <dbReference type="ARBA" id="ARBA00023242"/>
    </source>
</evidence>
<feature type="compositionally biased region" description="Basic residues" evidence="22">
    <location>
        <begin position="2527"/>
        <end position="2536"/>
    </location>
</feature>
<dbReference type="GO" id="GO:0003713">
    <property type="term" value="F:transcription coactivator activity"/>
    <property type="evidence" value="ECO:0007669"/>
    <property type="project" value="TreeGrafter"/>
</dbReference>
<feature type="domain" description="Bromo" evidence="24">
    <location>
        <begin position="2273"/>
        <end position="2338"/>
    </location>
</feature>
<evidence type="ECO:0000256" key="5">
    <source>
        <dbReference type="ARBA" id="ARBA00022723"/>
    </source>
</evidence>
<dbReference type="Pfam" id="PF00630">
    <property type="entry name" value="Filamin"/>
    <property type="match status" value="2"/>
</dbReference>
<dbReference type="PROSITE" id="PS50135">
    <property type="entry name" value="ZF_ZZ_2"/>
    <property type="match status" value="1"/>
</dbReference>
<feature type="domain" description="PA14" evidence="29">
    <location>
        <begin position="1726"/>
        <end position="1868"/>
    </location>
</feature>
<dbReference type="SMART" id="SM00297">
    <property type="entry name" value="BROMO"/>
    <property type="match status" value="1"/>
</dbReference>
<dbReference type="SUPFAM" id="SSF81296">
    <property type="entry name" value="E set domains"/>
    <property type="match status" value="6"/>
</dbReference>
<dbReference type="PROSITE" id="PS01248">
    <property type="entry name" value="EGF_LAM_1"/>
    <property type="match status" value="1"/>
</dbReference>
<dbReference type="PROSITE" id="PS50102">
    <property type="entry name" value="RRM"/>
    <property type="match status" value="1"/>
</dbReference>
<dbReference type="InterPro" id="IPR002049">
    <property type="entry name" value="LE_dom"/>
</dbReference>
<dbReference type="InterPro" id="IPR013178">
    <property type="entry name" value="Histone_AcTrfase_Rtt109/CBP"/>
</dbReference>
<dbReference type="EMBL" id="JAKCXM010000055">
    <property type="protein sequence ID" value="KAJ0404838.1"/>
    <property type="molecule type" value="Genomic_DNA"/>
</dbReference>
<evidence type="ECO:0000256" key="10">
    <source>
        <dbReference type="ARBA" id="ARBA00022837"/>
    </source>
</evidence>
<dbReference type="InterPro" id="IPR003644">
    <property type="entry name" value="Calx_beta"/>
</dbReference>
<keyword evidence="11" id="KW-0156">Chromatin regulator</keyword>
<evidence type="ECO:0000256" key="14">
    <source>
        <dbReference type="ARBA" id="ARBA00023159"/>
    </source>
</evidence>
<sequence length="2972" mass="323293">MPRAAWCAIATCHAAILLAALLCISPTTAYRILSGANDPAGVTPAVFEPYVRGQVGYYGDPANPDPERVNEGSPFSPDQPRIFFQSSPKQNCPGMIGPVNEEEYYCRGREYGYCDRRSGLCVCNQGYTGLDCTDCKPSYFKKGSLCLPKKNCPKDCSRAGVCNHETGTCTCALNRRGDDCSQRYCSFDAKCTSCTSTQCLSCIEGFYVDPATQTCHLLLNSVRRSGARLVDAALPFDELTREFSFKFSYGSQDPRVFDEAEAYQLVSPSTPALNTVSQSCTQGLRRDASWSCQPGAVSHKVCGHAGVFSWASPMYSIAEAATSITLTVRRSGGGLGDASVVYDIEHVSTNRGDVSPTMFYTSSQSLQFASGVVELSFSLTVHDDHVVDGDKAFRVRLRTPSDGSTLSNQRDTLVTILDDDLSQTDASLTFVMPPASAAVAALTDGGRAGDSLTFQVQAVLGNGAAKTSGGDVLVMESFVADELSSDTTQWLELFPFRPRRYGQITDQGNGKYLCSWQRDDVGNFTVAVWLLYAGGLQGDYYEDAWLSGGPLFSRIDRHVNFTWGNGPLFPGASDFVAVRWSGRVKPKATGDVTFFVDYDDHVRLWIGDVLLIDRWSSEHDGGGLAQAVMALDSTLYYSIVLEYRELTGNAGVKLQWSSASVPREEIPASNLFTAQHIQGSPFERIPITPALATAPSTSYIEGALTTVAGTPLQVTLFPVDGSGNARVQWDPSTDVYRGVLSVVTDRSLGAFGSKEVACDVTPSRDRRRFALSCVPFFSGTHALDVTVNGAKIFGSPFQVTVTPNAMHPSRSLLSGPGLTASRVAGVATTVALEARDLHGNRIFSGGMNAAGPVLEIRAFHTTRATAIETGSVADNGDGTYTLSYTPRVVGTYLVHVTQRGTHVHNSPYSVSVVPNQADGATSVAIGVSATGVTNVQGSFQLQSRDMHSNDLVVGSSPAATFQVVLEHADKGNTTGTCVDLLNGRYTCTYTPRFVGPSWLHVSLVRAATATATAIVGSPFDVQVAAGVALGSFCYAEGAALAASIAGQQTSFRVVIRDRFDNPKVNAGAENVSVTFSGPAPATTTLVPPTDVALSVAYLSDGVFLVSYTLTRKGQYSIHVLVDGVVIKGSPFGMYTSPATASPATTTIDLVEPTSDAISPLTYVAGEPVKTQITTRDAFGNVLDGGGYRFQFSDALAPPLTASGVALVDLRNGLYSFAFTPIAAREHALWPRLLLPGGLNATYFASPDLSGPKVLERVEPTVNVDFGVEPPTSTRLARTFSVRWLGMLLPAFSERYTFRAQVLGGLWLRVGNATVLDALWPEATSDRRQQASLFLVANTPVAIEIWFSKPAHLPNASLRITWQSLSQPEQELPADRLLTAWRFGNNVPPVQVVPADSDARSFTATFPAGATETAGPTDEETLTLWATAGERMVFHVTARDRFGNRRLTGGDRISVLFPQLPDDVQLFPDVQDAGNATYEVSFSPIRSGTFSMVVAATRVTTAIHAGTGVESLIRRLRPSLIQQSPFTLRVRPNRPLAETSTLVGEGTRHAVAGVTASFRVELRDLHGNRVDATGLAVPLRVVVRRLGSAGPSYEGVIGLATPDGIDITYTALASGQCEILLSVSHGPLVRKTTDVWVVPNVASALTSTASGAGLGPQVALQAVNSFEVVLRDEHQNELNAGGDGLALVLRGPAVVYGDALDLGNGRYSMQYALPLAGRYELTIVLANPGRGLVGSYFESTRYQRPASLSHSVSWVDARIDFDWRANQTMRNYPRVQWKGFLVPRFTETYTLQLLADPFGAVYVDGAPIVDLLHMSQTPPIQEGEVALVAGRLHRIVVEYRSPSSRDVAGRLQLQWRSARQPHEIIPADVLLPDGQQLQPRDYDPIQVGSIDGTDTTPHDRALRRALHARFDASADPQIQGDPFATLFVGRLSYATTEETLRDVFTVYGAIKRLRLVRDVITQQSKGYAFIEFERERDFRRAYDQAHRHVIDGRAILVDYERSRVMAGWKPRRLGGGLGGKKESGQLRFGGRDHPFRGVFTGAISFFSSSRVVRWKDVQARRSAVVFSRFRRPRLSGSCGSDGSETKRIMGDFNLGLQPDNRFMAQLGLGGGNDLMNPTGLDFSSMMMMGDTSSFSGSAATGMIDFPDDLNSPKNSSNVNANGMNGPVAATSTSLSTSVNATTTTSAPEAIPFPAALANDPSPASSAPSHSNPPTSTATSAATSMGLNTGFAGTNGLDLNGMSANLGLNMATMNAMNGGLAMGMNMGMNPGMNGFMPDMNMGMAAMNPIYFKIVRRPMDLNTIKKKLDAGIYKHMDQFAEDVRLTFNNAMLFNSEDQDVYNLAKDMLNDFNGEMRMLEAQSKCICMFQEIHGVSVLLFGMYVHEFDEQEAECNSRRVYISYLDSVNYFEPSHLRTKVYHELLIAYLEFVRQRGFHTAHLWACPPLKGDDYILYCHPESQKTPKSDRLRQWYVDMLTKAQSEGVVLHISNLYDEYWRNDNNACSLPYFEGDYWVGLAEEIIEKLDAEKPKKSKKGTKRKAGGEVKKLSKKSKSKKTKRRKTSSATSNGGPSGAENDADNGTGSDAEMDAGDEDEEDMESADETPAEETKRERAITSLDDYDRTVSDPLMKKIGEVIEPMKDDFLVVKLQPYCRLCNKPVITGTLWKDPTTSTELGLNPKTVQVTLCDPCYQKAKSTTDNAALQGQLALLQPEPVTWPEKCADPDDVNDSEYFDTRQAFLSLCQGNHYQFDELRRAKHSSMMALYHLGNPNPNAYVYECNSCTRDIVSGNRWHCHVCPDFDVCDACNAKEKHEHPLEKIPTSGAAGPGGHGGQSGAHGSLTEEQRRLREQRAKNVRLHMQLLVHASGCDGSCGSGNCEKMKELMRHGAQCKQRALGGCTVCRRVWALLQLHARQCRQYECKVPRCHDLREHVRKLQLQQQLMDDRRRAAVTQQYRQMQNGQSGGDNGGDDDPVNGV</sequence>
<dbReference type="GO" id="GO:0004402">
    <property type="term" value="F:histone acetyltransferase activity"/>
    <property type="evidence" value="ECO:0007669"/>
    <property type="project" value="InterPro"/>
</dbReference>
<dbReference type="GO" id="GO:1990904">
    <property type="term" value="C:ribonucleoprotein complex"/>
    <property type="evidence" value="ECO:0007669"/>
    <property type="project" value="UniProtKB-ARBA"/>
</dbReference>
<feature type="repeat" description="Filamin" evidence="19">
    <location>
        <begin position="1402"/>
        <end position="1529"/>
    </location>
</feature>
<dbReference type="CDD" id="cd12236">
    <property type="entry name" value="RRM_snRNP70"/>
    <property type="match status" value="1"/>
</dbReference>
<dbReference type="SMART" id="SM00551">
    <property type="entry name" value="ZnF_TAZ"/>
    <property type="match status" value="1"/>
</dbReference>
<dbReference type="SUPFAM" id="SSF141072">
    <property type="entry name" value="CalX-like"/>
    <property type="match status" value="1"/>
</dbReference>
<evidence type="ECO:0000256" key="13">
    <source>
        <dbReference type="ARBA" id="ARBA00023117"/>
    </source>
</evidence>
<feature type="domain" description="ZZ-type" evidence="27">
    <location>
        <begin position="2770"/>
        <end position="2820"/>
    </location>
</feature>
<protein>
    <recommendedName>
        <fullName evidence="2">histone acetyltransferase</fullName>
        <ecNumber evidence="2">2.3.1.48</ecNumber>
    </recommendedName>
</protein>
<dbReference type="InterPro" id="IPR011658">
    <property type="entry name" value="PA14_dom"/>
</dbReference>
<keyword evidence="20" id="KW-0694">RNA-binding</keyword>
<feature type="domain" description="CBP/p300-type HAT" evidence="28">
    <location>
        <begin position="2290"/>
        <end position="2768"/>
    </location>
</feature>
<dbReference type="GO" id="GO:0008270">
    <property type="term" value="F:zinc ion binding"/>
    <property type="evidence" value="ECO:0007669"/>
    <property type="project" value="UniProtKB-KW"/>
</dbReference>
<feature type="region of interest" description="Disordered" evidence="22">
    <location>
        <begin position="2144"/>
        <end position="2220"/>
    </location>
</feature>
<feature type="domain" description="TAZ-type" evidence="26">
    <location>
        <begin position="2837"/>
        <end position="2924"/>
    </location>
</feature>
<dbReference type="InterPro" id="IPR013783">
    <property type="entry name" value="Ig-like_fold"/>
</dbReference>
<organism evidence="30 31">
    <name type="scientific">Pythium insidiosum</name>
    <name type="common">Pythiosis disease agent</name>
    <dbReference type="NCBI Taxonomy" id="114742"/>
    <lineage>
        <taxon>Eukaryota</taxon>
        <taxon>Sar</taxon>
        <taxon>Stramenopiles</taxon>
        <taxon>Oomycota</taxon>
        <taxon>Peronosporomycetes</taxon>
        <taxon>Pythiales</taxon>
        <taxon>Pythiaceae</taxon>
        <taxon>Pythium</taxon>
    </lineage>
</organism>
<dbReference type="PROSITE" id="PS01357">
    <property type="entry name" value="ZF_ZZ_1"/>
    <property type="match status" value="1"/>
</dbReference>
<evidence type="ECO:0000256" key="22">
    <source>
        <dbReference type="SAM" id="MobiDB-lite"/>
    </source>
</evidence>
<feature type="region of interest" description="Disordered" evidence="22">
    <location>
        <begin position="2949"/>
        <end position="2972"/>
    </location>
</feature>
<keyword evidence="7" id="KW-0677">Repeat</keyword>
<comment type="subcellular location">
    <subcellularLocation>
        <location evidence="1">Nucleus</location>
    </subcellularLocation>
</comment>
<dbReference type="InterPro" id="IPR000433">
    <property type="entry name" value="Znf_ZZ"/>
</dbReference>
<dbReference type="GO" id="GO:0016020">
    <property type="term" value="C:membrane"/>
    <property type="evidence" value="ECO:0007669"/>
    <property type="project" value="InterPro"/>
</dbReference>
<dbReference type="GO" id="GO:0031490">
    <property type="term" value="F:chromatin DNA binding"/>
    <property type="evidence" value="ECO:0007669"/>
    <property type="project" value="TreeGrafter"/>
</dbReference>
<dbReference type="SUPFAM" id="SSF47370">
    <property type="entry name" value="Bromodomain"/>
    <property type="match status" value="1"/>
</dbReference>
<dbReference type="InterPro" id="IPR035898">
    <property type="entry name" value="TAZ_dom_sf"/>
</dbReference>
<dbReference type="Pfam" id="PF07691">
    <property type="entry name" value="PA14"/>
    <property type="match status" value="3"/>
</dbReference>
<dbReference type="SMART" id="SM00291">
    <property type="entry name" value="ZnF_ZZ"/>
    <property type="match status" value="1"/>
</dbReference>
<dbReference type="Pfam" id="PF03160">
    <property type="entry name" value="Calx-beta"/>
    <property type="match status" value="1"/>
</dbReference>
<keyword evidence="5" id="KW-0479">Metal-binding</keyword>
<evidence type="ECO:0000256" key="7">
    <source>
        <dbReference type="ARBA" id="ARBA00022737"/>
    </source>
</evidence>
<feature type="repeat" description="Filamin" evidence="19">
    <location>
        <begin position="1638"/>
        <end position="1740"/>
    </location>
</feature>
<evidence type="ECO:0000259" key="24">
    <source>
        <dbReference type="PROSITE" id="PS50014"/>
    </source>
</evidence>
<dbReference type="InterPro" id="IPR037524">
    <property type="entry name" value="PA14/GLEYA"/>
</dbReference>
<evidence type="ECO:0000256" key="19">
    <source>
        <dbReference type="PROSITE-ProRule" id="PRU00087"/>
    </source>
</evidence>
<dbReference type="SUPFAM" id="SSF54928">
    <property type="entry name" value="RNA-binding domain, RBD"/>
    <property type="match status" value="1"/>
</dbReference>
<dbReference type="SUPFAM" id="SSF57850">
    <property type="entry name" value="RING/U-box"/>
    <property type="match status" value="1"/>
</dbReference>
<evidence type="ECO:0000256" key="4">
    <source>
        <dbReference type="ARBA" id="ARBA00022679"/>
    </source>
</evidence>
<dbReference type="Pfam" id="PF00076">
    <property type="entry name" value="RRM_1"/>
    <property type="match status" value="1"/>
</dbReference>
<dbReference type="InterPro" id="IPR036427">
    <property type="entry name" value="Bromodomain-like_sf"/>
</dbReference>
<dbReference type="InterPro" id="IPR043145">
    <property type="entry name" value="Znf_ZZ_sf"/>
</dbReference>
<evidence type="ECO:0000256" key="1">
    <source>
        <dbReference type="ARBA" id="ARBA00004123"/>
    </source>
</evidence>
<feature type="region of interest" description="Disordered" evidence="22">
    <location>
        <begin position="2526"/>
        <end position="2615"/>
    </location>
</feature>
<name>A0AAD5QCN2_PYTIN</name>
<dbReference type="InterPro" id="IPR001298">
    <property type="entry name" value="Filamin/ABP280_rpt"/>
</dbReference>
<dbReference type="InterPro" id="IPR038081">
    <property type="entry name" value="CalX-like_sf"/>
</dbReference>
<dbReference type="Pfam" id="PF00439">
    <property type="entry name" value="Bromodomain"/>
    <property type="match status" value="1"/>
</dbReference>
<keyword evidence="6 23" id="KW-0732">Signal</keyword>
<evidence type="ECO:0000259" key="29">
    <source>
        <dbReference type="PROSITE" id="PS51820"/>
    </source>
</evidence>
<dbReference type="InterPro" id="IPR034143">
    <property type="entry name" value="snRNP70_RRM"/>
</dbReference>
<dbReference type="Gene3D" id="2.60.40.2030">
    <property type="match status" value="1"/>
</dbReference>
<dbReference type="Pfam" id="PF00569">
    <property type="entry name" value="ZZ"/>
    <property type="match status" value="1"/>
</dbReference>
<dbReference type="CDD" id="cd00055">
    <property type="entry name" value="EGF_Lam"/>
    <property type="match status" value="1"/>
</dbReference>
<keyword evidence="31" id="KW-1185">Reference proteome</keyword>
<dbReference type="SMART" id="SM00557">
    <property type="entry name" value="IG_FLMN"/>
    <property type="match status" value="5"/>
</dbReference>
<dbReference type="Gene3D" id="2.60.40.10">
    <property type="entry name" value="Immunoglobulins"/>
    <property type="match status" value="6"/>
</dbReference>
<dbReference type="GO" id="GO:0030619">
    <property type="term" value="F:U1 snRNA binding"/>
    <property type="evidence" value="ECO:0007669"/>
    <property type="project" value="InterPro"/>
</dbReference>
<dbReference type="InterPro" id="IPR012677">
    <property type="entry name" value="Nucleotide-bd_a/b_plait_sf"/>
</dbReference>
<evidence type="ECO:0000259" key="28">
    <source>
        <dbReference type="PROSITE" id="PS51727"/>
    </source>
</evidence>
<feature type="domain" description="PA14" evidence="29">
    <location>
        <begin position="531"/>
        <end position="670"/>
    </location>
</feature>
<reference evidence="30" key="1">
    <citation type="submission" date="2021-12" db="EMBL/GenBank/DDBJ databases">
        <title>Prjna785345.</title>
        <authorList>
            <person name="Rujirawat T."/>
            <person name="Krajaejun T."/>
        </authorList>
    </citation>
    <scope>NUCLEOTIDE SEQUENCE</scope>
    <source>
        <strain evidence="30">Pi057C3</strain>
    </source>
</reference>
<evidence type="ECO:0000256" key="18">
    <source>
        <dbReference type="PROSITE-ProRule" id="PRU00035"/>
    </source>
</evidence>
<dbReference type="Gene3D" id="3.30.70.330">
    <property type="match status" value="1"/>
</dbReference>
<evidence type="ECO:0000256" key="21">
    <source>
        <dbReference type="PROSITE-ProRule" id="PRU00228"/>
    </source>
</evidence>
<dbReference type="InterPro" id="IPR017868">
    <property type="entry name" value="Filamin/ABP280_repeat-like"/>
</dbReference>
<dbReference type="GO" id="GO:0005667">
    <property type="term" value="C:transcription regulator complex"/>
    <property type="evidence" value="ECO:0007669"/>
    <property type="project" value="TreeGrafter"/>
</dbReference>
<dbReference type="GO" id="GO:0000123">
    <property type="term" value="C:histone acetyltransferase complex"/>
    <property type="evidence" value="ECO:0007669"/>
    <property type="project" value="TreeGrafter"/>
</dbReference>
<feature type="domain" description="PA14" evidence="29">
    <location>
        <begin position="1233"/>
        <end position="1375"/>
    </location>
</feature>
<evidence type="ECO:0000256" key="23">
    <source>
        <dbReference type="SAM" id="SignalP"/>
    </source>
</evidence>
<dbReference type="EC" id="2.3.1.48" evidence="2"/>
<dbReference type="SUPFAM" id="SSF57933">
    <property type="entry name" value="TAZ domain"/>
    <property type="match status" value="1"/>
</dbReference>
<comment type="caution">
    <text evidence="30">The sequence shown here is derived from an EMBL/GenBank/DDBJ whole genome shotgun (WGS) entry which is preliminary data.</text>
</comment>
<dbReference type="PROSITE" id="PS50014">
    <property type="entry name" value="BROMODOMAIN_2"/>
    <property type="match status" value="1"/>
</dbReference>
<evidence type="ECO:0000313" key="31">
    <source>
        <dbReference type="Proteomes" id="UP001209570"/>
    </source>
</evidence>
<keyword evidence="12" id="KW-0805">Transcription regulation</keyword>
<keyword evidence="14" id="KW-0010">Activator</keyword>
<dbReference type="InterPro" id="IPR031162">
    <property type="entry name" value="CBP_P300_HAT"/>
</dbReference>
<feature type="compositionally biased region" description="Basic residues" evidence="22">
    <location>
        <begin position="2544"/>
        <end position="2558"/>
    </location>
</feature>
<keyword evidence="3" id="KW-0488">Methylation</keyword>
<evidence type="ECO:0000256" key="15">
    <source>
        <dbReference type="ARBA" id="ARBA00023163"/>
    </source>
</evidence>
<evidence type="ECO:0000256" key="3">
    <source>
        <dbReference type="ARBA" id="ARBA00022481"/>
    </source>
</evidence>
<dbReference type="InterPro" id="IPR035979">
    <property type="entry name" value="RBD_domain_sf"/>
</dbReference>
<feature type="compositionally biased region" description="Acidic residues" evidence="22">
    <location>
        <begin position="2582"/>
        <end position="2602"/>
    </location>
</feature>
<feature type="repeat" description="Filamin" evidence="19">
    <location>
        <begin position="803"/>
        <end position="912"/>
    </location>
</feature>
<dbReference type="InterPro" id="IPR001487">
    <property type="entry name" value="Bromodomain"/>
</dbReference>
<dbReference type="GO" id="GO:0045944">
    <property type="term" value="P:positive regulation of transcription by RNA polymerase II"/>
    <property type="evidence" value="ECO:0007669"/>
    <property type="project" value="TreeGrafter"/>
</dbReference>
<feature type="repeat" description="Filamin" evidence="19">
    <location>
        <begin position="697"/>
        <end position="801"/>
    </location>
</feature>
<evidence type="ECO:0000313" key="30">
    <source>
        <dbReference type="EMBL" id="KAJ0404838.1"/>
    </source>
</evidence>
<dbReference type="GO" id="GO:0005634">
    <property type="term" value="C:nucleus"/>
    <property type="evidence" value="ECO:0007669"/>
    <property type="project" value="UniProtKB-SubCell"/>
</dbReference>
<feature type="compositionally biased region" description="Low complexity" evidence="22">
    <location>
        <begin position="2192"/>
        <end position="2220"/>
    </location>
</feature>
<dbReference type="SMART" id="SM01250">
    <property type="entry name" value="KAT11"/>
    <property type="match status" value="1"/>
</dbReference>
<dbReference type="Pfam" id="PF02135">
    <property type="entry name" value="zf-TAZ"/>
    <property type="match status" value="1"/>
</dbReference>
<accession>A0AAD5QCN2</accession>
<keyword evidence="4" id="KW-0808">Transferase</keyword>
<gene>
    <name evidence="30" type="ORF">P43SY_007920</name>
</gene>
<dbReference type="PRINTS" id="PR00503">
    <property type="entry name" value="BROMODOMAIN"/>
</dbReference>
<evidence type="ECO:0000259" key="25">
    <source>
        <dbReference type="PROSITE" id="PS50102"/>
    </source>
</evidence>
<dbReference type="InterPro" id="IPR000742">
    <property type="entry name" value="EGF"/>
</dbReference>
<evidence type="ECO:0000256" key="2">
    <source>
        <dbReference type="ARBA" id="ARBA00013184"/>
    </source>
</evidence>
<dbReference type="Pfam" id="PF08214">
    <property type="entry name" value="HAT_KAT11"/>
    <property type="match status" value="1"/>
</dbReference>
<evidence type="ECO:0000259" key="27">
    <source>
        <dbReference type="PROSITE" id="PS50135"/>
    </source>
</evidence>
<dbReference type="PANTHER" id="PTHR13808:SF1">
    <property type="entry name" value="HISTONE ACETYLTRANSFERASE"/>
    <property type="match status" value="1"/>
</dbReference>
<dbReference type="PROSITE" id="PS51727">
    <property type="entry name" value="CBP_P300_HAT"/>
    <property type="match status" value="1"/>
</dbReference>
<dbReference type="Gene3D" id="3.30.60.90">
    <property type="match status" value="1"/>
</dbReference>
<evidence type="ECO:0000256" key="17">
    <source>
        <dbReference type="ARBA" id="ARBA00048017"/>
    </source>
</evidence>
<keyword evidence="9" id="KW-0862">Zinc</keyword>
<keyword evidence="16" id="KW-0539">Nucleus</keyword>
<dbReference type="Gene3D" id="1.20.920.10">
    <property type="entry name" value="Bromodomain-like"/>
    <property type="match status" value="1"/>
</dbReference>
<dbReference type="SMART" id="SM00758">
    <property type="entry name" value="PA14"/>
    <property type="match status" value="3"/>
</dbReference>
<dbReference type="Gene3D" id="1.20.1020.10">
    <property type="entry name" value="TAZ domain"/>
    <property type="match status" value="1"/>
</dbReference>
<dbReference type="Proteomes" id="UP001209570">
    <property type="component" value="Unassembled WGS sequence"/>
</dbReference>
<dbReference type="GO" id="GO:0007154">
    <property type="term" value="P:cell communication"/>
    <property type="evidence" value="ECO:0007669"/>
    <property type="project" value="InterPro"/>
</dbReference>
<feature type="compositionally biased region" description="Acidic residues" evidence="22">
    <location>
        <begin position="2963"/>
        <end position="2972"/>
    </location>
</feature>
<evidence type="ECO:0000256" key="6">
    <source>
        <dbReference type="ARBA" id="ARBA00022729"/>
    </source>
</evidence>
<evidence type="ECO:0000256" key="11">
    <source>
        <dbReference type="ARBA" id="ARBA00022853"/>
    </source>
</evidence>
<feature type="compositionally biased region" description="Polar residues" evidence="22">
    <location>
        <begin position="2150"/>
        <end position="2161"/>
    </location>
</feature>
<dbReference type="SMART" id="SM00360">
    <property type="entry name" value="RRM"/>
    <property type="match status" value="1"/>
</dbReference>